<name>A0A1M7YSI1_9VIBR</name>
<evidence type="ECO:0000313" key="4">
    <source>
        <dbReference type="Proteomes" id="UP000184600"/>
    </source>
</evidence>
<dbReference type="RefSeq" id="WP_073580705.1">
    <property type="nucleotide sequence ID" value="NZ_AP024897.1"/>
</dbReference>
<dbReference type="OrthoDB" id="4378831at2"/>
<dbReference type="STRING" id="1117707.VQ7734_01308"/>
<dbReference type="PANTHER" id="PTHR33840:SF1">
    <property type="entry name" value="TLE1 PHOSPHOLIPASE DOMAIN-CONTAINING PROTEIN"/>
    <property type="match status" value="1"/>
</dbReference>
<evidence type="ECO:0000259" key="2">
    <source>
        <dbReference type="Pfam" id="PF09994"/>
    </source>
</evidence>
<accession>A0A1M7YSI1</accession>
<feature type="domain" description="T6SS Phospholipase effector Tle1-like catalytic" evidence="2">
    <location>
        <begin position="234"/>
        <end position="474"/>
    </location>
</feature>
<keyword evidence="4" id="KW-1185">Reference proteome</keyword>
<feature type="region of interest" description="Disordered" evidence="1">
    <location>
        <begin position="77"/>
        <end position="131"/>
    </location>
</feature>
<dbReference type="Pfam" id="PF09994">
    <property type="entry name" value="T6SS_Tle1-like_cat"/>
    <property type="match status" value="1"/>
</dbReference>
<dbReference type="Proteomes" id="UP000184600">
    <property type="component" value="Unassembled WGS sequence"/>
</dbReference>
<sequence length="701" mass="80058">MSATGAGSHCTTCEKYDHWIELMVVDEHNQSFDKVKGTLTDGSGKKHDIEISDQPLLVEGLAPGRVTLSLQKKPWLKQAQARTPNQADDDPVQQWLDDNPTGHEASERQLQNATMGDFVSKGKTQKTLPERHRAGKAATLKLATDQSYVVKIQGANYITLRLGMFFDGTANNTYSADWGKKKLDAYAGTWRGHYLANKDKPYKDWPAESLEFPNDDDFHWFWQKDEDVESSAANEWTNVQKLYERYVDNILSDDNRAFYHREYITGIGTGNSTEIAKADESTLSQGLGTGNYGVTAKVSTGIEQICKNLPEIVDSIARYSSNIVDGFSKIECDVFGFSRGAAAARHFIHTVLAGKKSQFAKKLRQTCQEEQIFLTPIFDWQSNDQCEITFAGIFDTVAAVAQMTHFDFTPHNNRNGNVRLWLDPKRVKHAVHLTASSQTEYRYNFCLNRFNPAKNFHELSLPGAHSDIGGGYFSRMSFSPDFLLPLFEHKQIAKKTRMIDDDWFSEREYQRVKAHLTEKLQKDYRKEAEAGWNMADYQIRFEKEKIKRGNSDRSALWKITGKLYIQRIVEGDLSRLYLRVMYGLAEFYGVPMQEEDMTGDYLIWDKQSQDPNAKYYWIPDSLFNPVTSTHFPFGELCQQALQLAKQGDIHSLHRLLEDKQISEQLIQLNLVHHSSSTGIANPPNIKHGHYEREVFTCNKNN</sequence>
<evidence type="ECO:0000313" key="3">
    <source>
        <dbReference type="EMBL" id="SHO55572.1"/>
    </source>
</evidence>
<evidence type="ECO:0000256" key="1">
    <source>
        <dbReference type="SAM" id="MobiDB-lite"/>
    </source>
</evidence>
<reference evidence="4" key="1">
    <citation type="submission" date="2016-12" db="EMBL/GenBank/DDBJ databases">
        <authorList>
            <person name="Rodrigo-Torres L."/>
            <person name="Arahal R.D."/>
            <person name="Lucena T."/>
        </authorList>
    </citation>
    <scope>NUCLEOTIDE SEQUENCE [LARGE SCALE GENOMIC DNA]</scope>
</reference>
<dbReference type="EMBL" id="FRFG01000015">
    <property type="protein sequence ID" value="SHO55572.1"/>
    <property type="molecule type" value="Genomic_DNA"/>
</dbReference>
<gene>
    <name evidence="3" type="ORF">VQ7734_01308</name>
</gene>
<organism evidence="3 4">
    <name type="scientific">Vibrio quintilis</name>
    <dbReference type="NCBI Taxonomy" id="1117707"/>
    <lineage>
        <taxon>Bacteria</taxon>
        <taxon>Pseudomonadati</taxon>
        <taxon>Pseudomonadota</taxon>
        <taxon>Gammaproteobacteria</taxon>
        <taxon>Vibrionales</taxon>
        <taxon>Vibrionaceae</taxon>
        <taxon>Vibrio</taxon>
    </lineage>
</organism>
<proteinExistence type="predicted"/>
<dbReference type="AlphaFoldDB" id="A0A1M7YSI1"/>
<protein>
    <recommendedName>
        <fullName evidence="2">T6SS Phospholipase effector Tle1-like catalytic domain-containing protein</fullName>
    </recommendedName>
</protein>
<dbReference type="InterPro" id="IPR018712">
    <property type="entry name" value="Tle1-like_cat"/>
</dbReference>
<dbReference type="PANTHER" id="PTHR33840">
    <property type="match status" value="1"/>
</dbReference>